<gene>
    <name evidence="2" type="ORF">TNCV_2012951</name>
</gene>
<comment type="caution">
    <text evidence="2">The sequence shown here is derived from an EMBL/GenBank/DDBJ whole genome shotgun (WGS) entry which is preliminary data.</text>
</comment>
<evidence type="ECO:0000256" key="1">
    <source>
        <dbReference type="SAM" id="MobiDB-lite"/>
    </source>
</evidence>
<name>A0A8X6RI62_TRICX</name>
<dbReference type="AlphaFoldDB" id="A0A8X6RI62"/>
<dbReference type="EMBL" id="BMAU01021158">
    <property type="protein sequence ID" value="GFX92709.1"/>
    <property type="molecule type" value="Genomic_DNA"/>
</dbReference>
<feature type="compositionally biased region" description="Basic and acidic residues" evidence="1">
    <location>
        <begin position="119"/>
        <end position="132"/>
    </location>
</feature>
<evidence type="ECO:0000313" key="2">
    <source>
        <dbReference type="EMBL" id="GFX92709.1"/>
    </source>
</evidence>
<evidence type="ECO:0000313" key="3">
    <source>
        <dbReference type="Proteomes" id="UP000887159"/>
    </source>
</evidence>
<sequence length="183" mass="21091">MIAIVQGINRVILKKDQGERHASIASNRRLLVRSSSGFSTEPNRRNKKCRKDTITFKRFWQYGSGGAERTYIKGPRQQEAKRKLTSVKSNDLPYFRKICRREETVRPNTSDYNLRPRRGTKEESRQSSEKRTQQGGPVRSRVSPTSRSKEGQAARAPEAEEVSNNIARRGQEERTIEDPNSLW</sequence>
<reference evidence="2" key="1">
    <citation type="submission" date="2020-08" db="EMBL/GenBank/DDBJ databases">
        <title>Multicomponent nature underlies the extraordinary mechanical properties of spider dragline silk.</title>
        <authorList>
            <person name="Kono N."/>
            <person name="Nakamura H."/>
            <person name="Mori M."/>
            <person name="Yoshida Y."/>
            <person name="Ohtoshi R."/>
            <person name="Malay A.D."/>
            <person name="Moran D.A.P."/>
            <person name="Tomita M."/>
            <person name="Numata K."/>
            <person name="Arakawa K."/>
        </authorList>
    </citation>
    <scope>NUCLEOTIDE SEQUENCE</scope>
</reference>
<feature type="compositionally biased region" description="Low complexity" evidence="1">
    <location>
        <begin position="137"/>
        <end position="146"/>
    </location>
</feature>
<protein>
    <submittedName>
        <fullName evidence="2">Uncharacterized protein</fullName>
    </submittedName>
</protein>
<proteinExistence type="predicted"/>
<keyword evidence="3" id="KW-1185">Reference proteome</keyword>
<accession>A0A8X6RI62</accession>
<feature type="region of interest" description="Disordered" evidence="1">
    <location>
        <begin position="106"/>
        <end position="183"/>
    </location>
</feature>
<organism evidence="2 3">
    <name type="scientific">Trichonephila clavipes</name>
    <name type="common">Golden silk orbweaver</name>
    <name type="synonym">Nephila clavipes</name>
    <dbReference type="NCBI Taxonomy" id="2585209"/>
    <lineage>
        <taxon>Eukaryota</taxon>
        <taxon>Metazoa</taxon>
        <taxon>Ecdysozoa</taxon>
        <taxon>Arthropoda</taxon>
        <taxon>Chelicerata</taxon>
        <taxon>Arachnida</taxon>
        <taxon>Araneae</taxon>
        <taxon>Araneomorphae</taxon>
        <taxon>Entelegynae</taxon>
        <taxon>Araneoidea</taxon>
        <taxon>Nephilidae</taxon>
        <taxon>Trichonephila</taxon>
    </lineage>
</organism>
<dbReference type="Proteomes" id="UP000887159">
    <property type="component" value="Unassembled WGS sequence"/>
</dbReference>